<reference evidence="9 10" key="1">
    <citation type="submission" date="2020-03" db="EMBL/GenBank/DDBJ databases">
        <title>Draft genome of Streptomyces sp. ventii, isolated from the Axial Seamount in the Pacific Ocean, and resequencing of the two type strains Streptomyces lonarensis strain NCL 716 and Streptomyces bohaiensis strain 11A07.</title>
        <authorList>
            <person name="Loughran R.M."/>
            <person name="Pfannmuller K.M."/>
            <person name="Wasson B.J."/>
            <person name="Deadmond M.C."/>
            <person name="Paddock B.E."/>
            <person name="Koyack M.J."/>
            <person name="Gallegos D.A."/>
            <person name="Mitchell E.A."/>
            <person name="Ushijima B."/>
            <person name="Saw J.H."/>
            <person name="Mcphail K.L."/>
            <person name="Videau P."/>
        </authorList>
    </citation>
    <scope>NUCLEOTIDE SEQUENCE [LARGE SCALE GENOMIC DNA]</scope>
    <source>
        <strain evidence="10">5675061</strain>
    </source>
</reference>
<name>A0ABX1AGB0_9ACTN</name>
<evidence type="ECO:0000256" key="4">
    <source>
        <dbReference type="ARBA" id="ARBA00023159"/>
    </source>
</evidence>
<dbReference type="EMBL" id="JAAVJB010000038">
    <property type="protein sequence ID" value="NJP66164.1"/>
    <property type="molecule type" value="Genomic_DNA"/>
</dbReference>
<gene>
    <name evidence="9" type="ORF">HCJ92_07630</name>
</gene>
<dbReference type="InterPro" id="IPR036388">
    <property type="entry name" value="WH-like_DNA-bd_sf"/>
</dbReference>
<dbReference type="InterPro" id="IPR036390">
    <property type="entry name" value="WH_DNA-bd_sf"/>
</dbReference>
<dbReference type="PANTHER" id="PTHR30346:SF26">
    <property type="entry name" value="HYDROGEN PEROXIDE-INDUCIBLE GENES ACTIVATOR"/>
    <property type="match status" value="1"/>
</dbReference>
<dbReference type="InterPro" id="IPR005119">
    <property type="entry name" value="LysR_subst-bd"/>
</dbReference>
<evidence type="ECO:0000313" key="9">
    <source>
        <dbReference type="EMBL" id="NJP66164.1"/>
    </source>
</evidence>
<evidence type="ECO:0000256" key="5">
    <source>
        <dbReference type="ARBA" id="ARBA00023163"/>
    </source>
</evidence>
<comment type="similarity">
    <text evidence="1">Belongs to the LysR transcriptional regulatory family.</text>
</comment>
<evidence type="ECO:0000256" key="1">
    <source>
        <dbReference type="ARBA" id="ARBA00009437"/>
    </source>
</evidence>
<dbReference type="PANTHER" id="PTHR30346">
    <property type="entry name" value="TRANSCRIPTIONAL DUAL REGULATOR HCAR-RELATED"/>
    <property type="match status" value="1"/>
</dbReference>
<evidence type="ECO:0000313" key="10">
    <source>
        <dbReference type="Proteomes" id="UP000746503"/>
    </source>
</evidence>
<dbReference type="Proteomes" id="UP000746503">
    <property type="component" value="Unassembled WGS sequence"/>
</dbReference>
<dbReference type="SUPFAM" id="SSF46785">
    <property type="entry name" value="Winged helix' DNA-binding domain"/>
    <property type="match status" value="1"/>
</dbReference>
<dbReference type="SUPFAM" id="SSF53850">
    <property type="entry name" value="Periplasmic binding protein-like II"/>
    <property type="match status" value="1"/>
</dbReference>
<keyword evidence="10" id="KW-1185">Reference proteome</keyword>
<comment type="caution">
    <text evidence="9">The sequence shown here is derived from an EMBL/GenBank/DDBJ whole genome shotgun (WGS) entry which is preliminary data.</text>
</comment>
<dbReference type="PRINTS" id="PR00039">
    <property type="entry name" value="HTHLYSR"/>
</dbReference>
<keyword evidence="4" id="KW-0010">Activator</keyword>
<evidence type="ECO:0000256" key="6">
    <source>
        <dbReference type="ARBA" id="ARBA00040885"/>
    </source>
</evidence>
<evidence type="ECO:0000259" key="8">
    <source>
        <dbReference type="PROSITE" id="PS50931"/>
    </source>
</evidence>
<keyword evidence="2" id="KW-0805">Transcription regulation</keyword>
<evidence type="ECO:0000256" key="2">
    <source>
        <dbReference type="ARBA" id="ARBA00023015"/>
    </source>
</evidence>
<evidence type="ECO:0000256" key="7">
    <source>
        <dbReference type="SAM" id="MobiDB-lite"/>
    </source>
</evidence>
<dbReference type="PROSITE" id="PS50931">
    <property type="entry name" value="HTH_LYSR"/>
    <property type="match status" value="1"/>
</dbReference>
<keyword evidence="3" id="KW-0238">DNA-binding</keyword>
<dbReference type="Pfam" id="PF03466">
    <property type="entry name" value="LysR_substrate"/>
    <property type="match status" value="1"/>
</dbReference>
<dbReference type="Gene3D" id="1.10.10.10">
    <property type="entry name" value="Winged helix-like DNA-binding domain superfamily/Winged helix DNA-binding domain"/>
    <property type="match status" value="1"/>
</dbReference>
<feature type="domain" description="HTH lysR-type" evidence="8">
    <location>
        <begin position="82"/>
        <end position="139"/>
    </location>
</feature>
<evidence type="ECO:0000256" key="3">
    <source>
        <dbReference type="ARBA" id="ARBA00023125"/>
    </source>
</evidence>
<sequence length="413" mass="43199">MVSNSLPVSRETQAVSSNSGNLSPTVSNVISLHGESTLTGAFRGLDATHAVTSALITEIARICTADRECLSVSVRSAGLRPPTVSQLRAFLAVAEHLHFREAASAIGMSQPALSGAVAALEEILDITLVERTTRRVLLTPAGERLAGRARAVLDAVGELMEEAEAARAPFTGALRLGVIPTCAPYLLPTVLRLVREKYPALDLAVTEDQTDPLLDGLLSGRLDVLLLAVPLGVTGLDELPLFDEDICLVTPADHPLAGRGDIPREALRDLDLILLDQGHCLRDQALEICRGAGRDGQGGATSAAGLATLVQLVAGGMGATLLPRTALDAETARSHDLATGHFTSPAPTRRIALVTRSGAARATEFAELGAGLREALRALPVRVVPAVEPVRRPRRPAGGAERGARLRPATGSP</sequence>
<dbReference type="Pfam" id="PF00126">
    <property type="entry name" value="HTH_1"/>
    <property type="match status" value="1"/>
</dbReference>
<feature type="region of interest" description="Disordered" evidence="7">
    <location>
        <begin position="392"/>
        <end position="413"/>
    </location>
</feature>
<proteinExistence type="inferred from homology"/>
<accession>A0ABX1AGB0</accession>
<keyword evidence="5" id="KW-0804">Transcription</keyword>
<dbReference type="Gene3D" id="3.40.190.10">
    <property type="entry name" value="Periplasmic binding protein-like II"/>
    <property type="match status" value="2"/>
</dbReference>
<dbReference type="InterPro" id="IPR000847">
    <property type="entry name" value="LysR_HTH_N"/>
</dbReference>
<organism evidence="9 10">
    <name type="scientific">Streptomyces spiramenti</name>
    <dbReference type="NCBI Taxonomy" id="2720606"/>
    <lineage>
        <taxon>Bacteria</taxon>
        <taxon>Bacillati</taxon>
        <taxon>Actinomycetota</taxon>
        <taxon>Actinomycetes</taxon>
        <taxon>Kitasatosporales</taxon>
        <taxon>Streptomycetaceae</taxon>
        <taxon>Streptomyces</taxon>
    </lineage>
</organism>
<dbReference type="CDD" id="cd08411">
    <property type="entry name" value="PBP2_OxyR"/>
    <property type="match status" value="1"/>
</dbReference>
<protein>
    <recommendedName>
        <fullName evidence="6">Probable hydrogen peroxide-inducible genes activator</fullName>
    </recommendedName>
</protein>
<feature type="region of interest" description="Disordered" evidence="7">
    <location>
        <begin position="1"/>
        <end position="21"/>
    </location>
</feature>